<evidence type="ECO:0000259" key="3">
    <source>
        <dbReference type="PROSITE" id="PS50203"/>
    </source>
</evidence>
<dbReference type="Pfam" id="PF00648">
    <property type="entry name" value="Peptidase_C2"/>
    <property type="match status" value="1"/>
</dbReference>
<dbReference type="Gene3D" id="3.40.30.10">
    <property type="entry name" value="Glutaredoxin"/>
    <property type="match status" value="3"/>
</dbReference>
<dbReference type="PROSITE" id="PS50203">
    <property type="entry name" value="CALPAIN_CAT"/>
    <property type="match status" value="1"/>
</dbReference>
<feature type="compositionally biased region" description="Low complexity" evidence="2">
    <location>
        <begin position="713"/>
        <end position="729"/>
    </location>
</feature>
<reference evidence="5" key="1">
    <citation type="journal article" date="2020" name="bioRxiv">
        <title>Comparative genomics of Chlamydomonas.</title>
        <authorList>
            <person name="Craig R.J."/>
            <person name="Hasan A.R."/>
            <person name="Ness R.W."/>
            <person name="Keightley P.D."/>
        </authorList>
    </citation>
    <scope>NUCLEOTIDE SEQUENCE</scope>
    <source>
        <strain evidence="5">SAG 7.73</strain>
    </source>
</reference>
<dbReference type="InterPro" id="IPR036249">
    <property type="entry name" value="Thioredoxin-like_sf"/>
</dbReference>
<dbReference type="GO" id="GO:0004791">
    <property type="term" value="F:thioredoxin-disulfide reductase (NADPH) activity"/>
    <property type="evidence" value="ECO:0007669"/>
    <property type="project" value="TreeGrafter"/>
</dbReference>
<dbReference type="SUPFAM" id="SSF52833">
    <property type="entry name" value="Thioredoxin-like"/>
    <property type="match status" value="2"/>
</dbReference>
<sequence length="901" mass="100011">MGEAGCFIKMLATDVPYMLAVLTGQYTCRIVPRDAQAKTWYGFDLSYQRGSTATVPSKAASLSLTADDLFKTLEAQLVMGVLAAADTRDTEKQVPRDKGLVPNHAYSVLEARTVNLDGRTERLIKLRDPLRGCEWTGDWSDNSPLWQQHLKVAAELRYGSGVLPSSSDADGTFWMPWAAFLTYFDGVTLCGNSLRGNAQPWAVDPTAVAKAAQRLAVARRSQEELIVKEMLEQERAPFMRRLEEDRRARRKAEEAQERKRRQEEAAGAAKNQEQERKRAEQERRQAEEREWQRHQQELEQWQRDAEELQQWLLEEEEKARRAADETARRRREQSESPARGRSAAPLDSKILKLLGDTLVDRNERAVATQGLFGRNKVLGLFFATSNSPRAAQLRKFYEAFKRKHPRAADFEIVYIGYDPNPDMAAQALYDMPWLALGLGKTAARDLLASHCRAQLNMLVMVDGYTGAVTNPNALLEVLGDAGGRGFPWPAAAVDDEAAARQWHISRAEASRERSMRGDQDFRPVMPVLVRSAPAPMAPPPEAPAAVSGGITAQVFKLLGPKLETGSGGVKPVSKITGKGRLVGLLFASGHDERCRDFTAELAAIYNGFKANHPRGADWEVVLVSTDNDESGFRQHVKRVPWPAMAFAQRGDKERLVKLLGVKKRGGGPTLVLVEGEHGRVVNADAGQAVLTDRGCKRFPWQEEDDDADSDGGRSPVAAPSRRPPLAAVSVSASGPLTPPRAASDERAERMPRVFTVLGDWLVRTDGTKVPVTSITGAGKVVAIYFSAHWCPPCATFTPKLAAVYRRFKQHHPRRADWEIVFASCDQEDKASWQEYFGSMPWIAVPYSSAKRVVGKLTDMYDVSHIPRLLLLDGETGEVIKDNAAGLVLRDRTCAGFPWRQQ</sequence>
<dbReference type="PANTHER" id="PTHR46472">
    <property type="entry name" value="NUCLEOREDOXIN"/>
    <property type="match status" value="1"/>
</dbReference>
<dbReference type="InterPro" id="IPR001300">
    <property type="entry name" value="Peptidase_C2_calpain_cat"/>
</dbReference>
<feature type="region of interest" description="Disordered" evidence="2">
    <location>
        <begin position="699"/>
        <end position="747"/>
    </location>
</feature>
<dbReference type="GO" id="GO:0030178">
    <property type="term" value="P:negative regulation of Wnt signaling pathway"/>
    <property type="evidence" value="ECO:0007669"/>
    <property type="project" value="TreeGrafter"/>
</dbReference>
<evidence type="ECO:0000259" key="4">
    <source>
        <dbReference type="PROSITE" id="PS51352"/>
    </source>
</evidence>
<feature type="domain" description="Thioredoxin" evidence="4">
    <location>
        <begin position="716"/>
        <end position="901"/>
    </location>
</feature>
<accession>A0A835SL01</accession>
<dbReference type="PANTHER" id="PTHR46472:SF1">
    <property type="entry name" value="NUCLEOREDOXIN"/>
    <property type="match status" value="1"/>
</dbReference>
<evidence type="ECO:0000256" key="1">
    <source>
        <dbReference type="PROSITE-ProRule" id="PRU00239"/>
    </source>
</evidence>
<dbReference type="EMBL" id="JAEHOC010000040">
    <property type="protein sequence ID" value="KAG2427486.1"/>
    <property type="molecule type" value="Genomic_DNA"/>
</dbReference>
<feature type="region of interest" description="Disordered" evidence="2">
    <location>
        <begin position="244"/>
        <end position="283"/>
    </location>
</feature>
<dbReference type="Pfam" id="PF13905">
    <property type="entry name" value="Thioredoxin_8"/>
    <property type="match status" value="2"/>
</dbReference>
<feature type="compositionally biased region" description="Basic and acidic residues" evidence="2">
    <location>
        <begin position="244"/>
        <end position="264"/>
    </location>
</feature>
<dbReference type="PROSITE" id="PS51352">
    <property type="entry name" value="THIOREDOXIN_2"/>
    <property type="match status" value="1"/>
</dbReference>
<comment type="caution">
    <text evidence="5">The sequence shown here is derived from an EMBL/GenBank/DDBJ whole genome shotgun (WGS) entry which is preliminary data.</text>
</comment>
<dbReference type="GO" id="GO:0006508">
    <property type="term" value="P:proteolysis"/>
    <property type="evidence" value="ECO:0007669"/>
    <property type="project" value="InterPro"/>
</dbReference>
<evidence type="ECO:0000313" key="6">
    <source>
        <dbReference type="Proteomes" id="UP000650467"/>
    </source>
</evidence>
<dbReference type="OrthoDB" id="409136at2759"/>
<feature type="compositionally biased region" description="Basic and acidic residues" evidence="2">
    <location>
        <begin position="272"/>
        <end position="283"/>
    </location>
</feature>
<keyword evidence="6" id="KW-1185">Reference proteome</keyword>
<comment type="caution">
    <text evidence="1">Lacks conserved residue(s) required for the propagation of feature annotation.</text>
</comment>
<dbReference type="InterPro" id="IPR012336">
    <property type="entry name" value="Thioredoxin-like_fold"/>
</dbReference>
<dbReference type="SUPFAM" id="SSF54001">
    <property type="entry name" value="Cysteine proteinases"/>
    <property type="match status" value="1"/>
</dbReference>
<gene>
    <name evidence="5" type="ORF">HXX76_012419</name>
</gene>
<dbReference type="GO" id="GO:0031397">
    <property type="term" value="P:negative regulation of protein ubiquitination"/>
    <property type="evidence" value="ECO:0007669"/>
    <property type="project" value="TreeGrafter"/>
</dbReference>
<dbReference type="AlphaFoldDB" id="A0A835SL01"/>
<evidence type="ECO:0000313" key="5">
    <source>
        <dbReference type="EMBL" id="KAG2427486.1"/>
    </source>
</evidence>
<dbReference type="GO" id="GO:0005634">
    <property type="term" value="C:nucleus"/>
    <property type="evidence" value="ECO:0007669"/>
    <property type="project" value="TreeGrafter"/>
</dbReference>
<feature type="domain" description="Calpain catalytic" evidence="3">
    <location>
        <begin position="1"/>
        <end position="193"/>
    </location>
</feature>
<dbReference type="Proteomes" id="UP000650467">
    <property type="component" value="Unassembled WGS sequence"/>
</dbReference>
<organism evidence="5 6">
    <name type="scientific">Chlamydomonas incerta</name>
    <dbReference type="NCBI Taxonomy" id="51695"/>
    <lineage>
        <taxon>Eukaryota</taxon>
        <taxon>Viridiplantae</taxon>
        <taxon>Chlorophyta</taxon>
        <taxon>core chlorophytes</taxon>
        <taxon>Chlorophyceae</taxon>
        <taxon>CS clade</taxon>
        <taxon>Chlamydomonadales</taxon>
        <taxon>Chlamydomonadaceae</taxon>
        <taxon>Chlamydomonas</taxon>
    </lineage>
</organism>
<proteinExistence type="predicted"/>
<evidence type="ECO:0000256" key="2">
    <source>
        <dbReference type="SAM" id="MobiDB-lite"/>
    </source>
</evidence>
<protein>
    <submittedName>
        <fullName evidence="5">Uncharacterized protein</fullName>
    </submittedName>
</protein>
<dbReference type="Gene3D" id="3.90.70.10">
    <property type="entry name" value="Cysteine proteinases"/>
    <property type="match status" value="1"/>
</dbReference>
<name>A0A835SL01_CHLIN</name>
<dbReference type="InterPro" id="IPR038765">
    <property type="entry name" value="Papain-like_cys_pep_sf"/>
</dbReference>
<feature type="region of interest" description="Disordered" evidence="2">
    <location>
        <begin position="320"/>
        <end position="344"/>
    </location>
</feature>
<dbReference type="SMART" id="SM00230">
    <property type="entry name" value="CysPc"/>
    <property type="match status" value="1"/>
</dbReference>
<dbReference type="GO" id="GO:0004198">
    <property type="term" value="F:calcium-dependent cysteine-type endopeptidase activity"/>
    <property type="evidence" value="ECO:0007669"/>
    <property type="project" value="InterPro"/>
</dbReference>
<dbReference type="InterPro" id="IPR013766">
    <property type="entry name" value="Thioredoxin_domain"/>
</dbReference>